<dbReference type="Gene3D" id="3.80.10.10">
    <property type="entry name" value="Ribonuclease Inhibitor"/>
    <property type="match status" value="1"/>
</dbReference>
<dbReference type="Pfam" id="PF18791">
    <property type="entry name" value="Transp_inhibit"/>
    <property type="match status" value="1"/>
</dbReference>
<dbReference type="InterPro" id="IPR032675">
    <property type="entry name" value="LRR_dom_sf"/>
</dbReference>
<evidence type="ECO:0000313" key="2">
    <source>
        <dbReference type="EMBL" id="KAG6477848.1"/>
    </source>
</evidence>
<organism evidence="2 3">
    <name type="scientific">Zingiber officinale</name>
    <name type="common">Ginger</name>
    <name type="synonym">Amomum zingiber</name>
    <dbReference type="NCBI Taxonomy" id="94328"/>
    <lineage>
        <taxon>Eukaryota</taxon>
        <taxon>Viridiplantae</taxon>
        <taxon>Streptophyta</taxon>
        <taxon>Embryophyta</taxon>
        <taxon>Tracheophyta</taxon>
        <taxon>Spermatophyta</taxon>
        <taxon>Magnoliopsida</taxon>
        <taxon>Liliopsida</taxon>
        <taxon>Zingiberales</taxon>
        <taxon>Zingiberaceae</taxon>
        <taxon>Zingiber</taxon>
    </lineage>
</organism>
<dbReference type="InterPro" id="IPR041101">
    <property type="entry name" value="Transp_inhibit"/>
</dbReference>
<evidence type="ECO:0000259" key="1">
    <source>
        <dbReference type="Pfam" id="PF18791"/>
    </source>
</evidence>
<feature type="domain" description="Transport inhibitor response 1" evidence="1">
    <location>
        <begin position="2"/>
        <end position="43"/>
    </location>
</feature>
<comment type="caution">
    <text evidence="2">The sequence shown here is derived from an EMBL/GenBank/DDBJ whole genome shotgun (WGS) entry which is preliminary data.</text>
</comment>
<evidence type="ECO:0000313" key="3">
    <source>
        <dbReference type="Proteomes" id="UP000734854"/>
    </source>
</evidence>
<dbReference type="AlphaFoldDB" id="A0A8J5F456"/>
<keyword evidence="3" id="KW-1185">Reference proteome</keyword>
<accession>A0A8J5F456</accession>
<sequence>MLVLKGRPCFTDFNLVPLGWGTRFSPWLSVMASVSPWLECVCLKWMSVSDADLTLFTRSFPSFCDLTLMCCDEFSNPAIIAELYKNMRVLDLIKNDVEGKDEELVNWISRFLETSTSLELLSFKCVNSK</sequence>
<gene>
    <name evidence="2" type="ORF">ZIOFF_061280</name>
</gene>
<name>A0A8J5F456_ZINOF</name>
<dbReference type="Proteomes" id="UP000734854">
    <property type="component" value="Unassembled WGS sequence"/>
</dbReference>
<dbReference type="EMBL" id="JACMSC010000017">
    <property type="protein sequence ID" value="KAG6477848.1"/>
    <property type="molecule type" value="Genomic_DNA"/>
</dbReference>
<proteinExistence type="predicted"/>
<reference evidence="2 3" key="1">
    <citation type="submission" date="2020-08" db="EMBL/GenBank/DDBJ databases">
        <title>Plant Genome Project.</title>
        <authorList>
            <person name="Zhang R.-G."/>
        </authorList>
    </citation>
    <scope>NUCLEOTIDE SEQUENCE [LARGE SCALE GENOMIC DNA]</scope>
    <source>
        <tissue evidence="2">Rhizome</tissue>
    </source>
</reference>
<dbReference type="SUPFAM" id="SSF52047">
    <property type="entry name" value="RNI-like"/>
    <property type="match status" value="1"/>
</dbReference>
<protein>
    <recommendedName>
        <fullName evidence="1">Transport inhibitor response 1 domain-containing protein</fullName>
    </recommendedName>
</protein>